<evidence type="ECO:0000256" key="5">
    <source>
        <dbReference type="ARBA" id="ARBA00022989"/>
    </source>
</evidence>
<feature type="domain" description="YetF C-terminal" evidence="8">
    <location>
        <begin position="79"/>
        <end position="211"/>
    </location>
</feature>
<feature type="transmembrane region" description="Helical" evidence="7">
    <location>
        <begin position="55"/>
        <end position="76"/>
    </location>
</feature>
<organism evidence="9 10">
    <name type="scientific">Capillibacterium thermochitinicola</name>
    <dbReference type="NCBI Taxonomy" id="2699427"/>
    <lineage>
        <taxon>Bacteria</taxon>
        <taxon>Bacillati</taxon>
        <taxon>Bacillota</taxon>
        <taxon>Capillibacterium</taxon>
    </lineage>
</organism>
<comment type="caution">
    <text evidence="9">The sequence shown here is derived from an EMBL/GenBank/DDBJ whole genome shotgun (WGS) entry which is preliminary data.</text>
</comment>
<evidence type="ECO:0000313" key="9">
    <source>
        <dbReference type="EMBL" id="MBA2132833.1"/>
    </source>
</evidence>
<dbReference type="Proteomes" id="UP000657177">
    <property type="component" value="Unassembled WGS sequence"/>
</dbReference>
<gene>
    <name evidence="9" type="ORF">G5B42_04645</name>
</gene>
<dbReference type="Gene3D" id="3.30.240.20">
    <property type="entry name" value="bsu07140 like domains"/>
    <property type="match status" value="2"/>
</dbReference>
<evidence type="ECO:0000256" key="4">
    <source>
        <dbReference type="ARBA" id="ARBA00022692"/>
    </source>
</evidence>
<keyword evidence="3" id="KW-1003">Cell membrane</keyword>
<keyword evidence="6 7" id="KW-0472">Membrane</keyword>
<feature type="transmembrane region" description="Helical" evidence="7">
    <location>
        <begin position="30"/>
        <end position="49"/>
    </location>
</feature>
<dbReference type="RefSeq" id="WP_181339284.1">
    <property type="nucleotide sequence ID" value="NZ_JAAKDE010000008.1"/>
</dbReference>
<dbReference type="PANTHER" id="PTHR34582:SF6">
    <property type="entry name" value="UPF0702 TRANSMEMBRANE PROTEIN YCAP"/>
    <property type="match status" value="1"/>
</dbReference>
<feature type="transmembrane region" description="Helical" evidence="7">
    <location>
        <begin position="6"/>
        <end position="23"/>
    </location>
</feature>
<evidence type="ECO:0000259" key="8">
    <source>
        <dbReference type="Pfam" id="PF04239"/>
    </source>
</evidence>
<sequence>MLIIFVRTLFLYLLVVVVTRLMGKRQIGELQPYEFVITIMIADLVAVPMQDRGLSLFSGVIPVLTLLLVQVVFSYWSLKSLTFRRILCGKPSPIIEKGKINWAEMQSNLYHVNDLLEQLRSQGYFNLDEIEDALLETNGSLTVFPKAEKRPVTLADLKLPATPERRPLALILDGKIETANLVRAGLNHQWLQKELKKQGVTDPRTVLIAMLDTRGRFYCQTKPQTKKEKQRQK</sequence>
<protein>
    <submittedName>
        <fullName evidence="9">DUF421 domain-containing protein</fullName>
    </submittedName>
</protein>
<evidence type="ECO:0000256" key="3">
    <source>
        <dbReference type="ARBA" id="ARBA00022475"/>
    </source>
</evidence>
<dbReference type="GO" id="GO:0005886">
    <property type="term" value="C:plasma membrane"/>
    <property type="evidence" value="ECO:0007669"/>
    <property type="project" value="UniProtKB-SubCell"/>
</dbReference>
<keyword evidence="4 7" id="KW-0812">Transmembrane</keyword>
<evidence type="ECO:0000256" key="2">
    <source>
        <dbReference type="ARBA" id="ARBA00006448"/>
    </source>
</evidence>
<dbReference type="InterPro" id="IPR007353">
    <property type="entry name" value="DUF421"/>
</dbReference>
<proteinExistence type="inferred from homology"/>
<dbReference type="AlphaFoldDB" id="A0A8J6I0P4"/>
<reference evidence="9" key="1">
    <citation type="submission" date="2020-06" db="EMBL/GenBank/DDBJ databases">
        <title>Novel chitinolytic bacterium.</title>
        <authorList>
            <person name="Ungkulpasvich U."/>
            <person name="Kosugi A."/>
            <person name="Uke A."/>
        </authorList>
    </citation>
    <scope>NUCLEOTIDE SEQUENCE</scope>
    <source>
        <strain evidence="9">UUS1-1</strain>
    </source>
</reference>
<evidence type="ECO:0000256" key="1">
    <source>
        <dbReference type="ARBA" id="ARBA00004651"/>
    </source>
</evidence>
<keyword evidence="5 7" id="KW-1133">Transmembrane helix</keyword>
<comment type="subcellular location">
    <subcellularLocation>
        <location evidence="1">Cell membrane</location>
        <topology evidence="1">Multi-pass membrane protein</topology>
    </subcellularLocation>
</comment>
<dbReference type="InterPro" id="IPR023090">
    <property type="entry name" value="UPF0702_alpha/beta_dom_sf"/>
</dbReference>
<evidence type="ECO:0000313" key="10">
    <source>
        <dbReference type="Proteomes" id="UP000657177"/>
    </source>
</evidence>
<dbReference type="EMBL" id="JAAKDE010000008">
    <property type="protein sequence ID" value="MBA2132833.1"/>
    <property type="molecule type" value="Genomic_DNA"/>
</dbReference>
<dbReference type="PANTHER" id="PTHR34582">
    <property type="entry name" value="UPF0702 TRANSMEMBRANE PROTEIN YCAP"/>
    <property type="match status" value="1"/>
</dbReference>
<evidence type="ECO:0000256" key="7">
    <source>
        <dbReference type="SAM" id="Phobius"/>
    </source>
</evidence>
<name>A0A8J6I0P4_9FIRM</name>
<comment type="similarity">
    <text evidence="2">Belongs to the UPF0702 family.</text>
</comment>
<evidence type="ECO:0000256" key="6">
    <source>
        <dbReference type="ARBA" id="ARBA00023136"/>
    </source>
</evidence>
<dbReference type="Pfam" id="PF04239">
    <property type="entry name" value="DUF421"/>
    <property type="match status" value="1"/>
</dbReference>
<accession>A0A8J6I0P4</accession>
<keyword evidence="10" id="KW-1185">Reference proteome</keyword>